<keyword evidence="2" id="KW-1185">Reference proteome</keyword>
<sequence>MMDDEREVMGVSVNNGKLHGALYAVTTAETLGSGSAYWRSRTRISKYRRVWSTAETGSKH</sequence>
<comment type="caution">
    <text evidence="1">The sequence shown here is derived from an EMBL/GenBank/DDBJ whole genome shotgun (WGS) entry which is preliminary data.</text>
</comment>
<accession>A0A329LQP6</accession>
<evidence type="ECO:0000313" key="2">
    <source>
        <dbReference type="Proteomes" id="UP000250369"/>
    </source>
</evidence>
<evidence type="ECO:0000313" key="1">
    <source>
        <dbReference type="EMBL" id="RAV10099.1"/>
    </source>
</evidence>
<organism evidence="1 2">
    <name type="scientific">Paenibacillus contaminans</name>
    <dbReference type="NCBI Taxonomy" id="450362"/>
    <lineage>
        <taxon>Bacteria</taxon>
        <taxon>Bacillati</taxon>
        <taxon>Bacillota</taxon>
        <taxon>Bacilli</taxon>
        <taxon>Bacillales</taxon>
        <taxon>Paenibacillaceae</taxon>
        <taxon>Paenibacillus</taxon>
    </lineage>
</organism>
<proteinExistence type="predicted"/>
<dbReference type="EMBL" id="QMFB01000045">
    <property type="protein sequence ID" value="RAV10099.1"/>
    <property type="molecule type" value="Genomic_DNA"/>
</dbReference>
<protein>
    <submittedName>
        <fullName evidence="1">Uncharacterized protein</fullName>
    </submittedName>
</protein>
<gene>
    <name evidence="1" type="ORF">DQG23_38275</name>
</gene>
<name>A0A329LQP6_9BACL</name>
<dbReference type="AlphaFoldDB" id="A0A329LQP6"/>
<reference evidence="1 2" key="1">
    <citation type="journal article" date="2009" name="Int. J. Syst. Evol. Microbiol.">
        <title>Paenibacillus contaminans sp. nov., isolated from a contaminated laboratory plate.</title>
        <authorList>
            <person name="Chou J.H."/>
            <person name="Lee J.H."/>
            <person name="Lin M.C."/>
            <person name="Chang P.S."/>
            <person name="Arun A.B."/>
            <person name="Young C.C."/>
            <person name="Chen W.M."/>
        </authorList>
    </citation>
    <scope>NUCLEOTIDE SEQUENCE [LARGE SCALE GENOMIC DNA]</scope>
    <source>
        <strain evidence="1 2">CKOBP-6</strain>
    </source>
</reference>
<dbReference type="Proteomes" id="UP000250369">
    <property type="component" value="Unassembled WGS sequence"/>
</dbReference>